<organism evidence="1 2">
    <name type="scientific">Rossellomorea pakistanensis</name>
    <dbReference type="NCBI Taxonomy" id="992288"/>
    <lineage>
        <taxon>Bacteria</taxon>
        <taxon>Bacillati</taxon>
        <taxon>Bacillota</taxon>
        <taxon>Bacilli</taxon>
        <taxon>Bacillales</taxon>
        <taxon>Bacillaceae</taxon>
        <taxon>Rossellomorea</taxon>
    </lineage>
</organism>
<dbReference type="InterPro" id="IPR058600">
    <property type="entry name" value="YhjD-like"/>
</dbReference>
<proteinExistence type="predicted"/>
<keyword evidence="2" id="KW-1185">Reference proteome</keyword>
<dbReference type="EMBL" id="JAFBDZ010000002">
    <property type="protein sequence ID" value="MBM7585863.1"/>
    <property type="molecule type" value="Genomic_DNA"/>
</dbReference>
<dbReference type="Pfam" id="PF26325">
    <property type="entry name" value="YhjD"/>
    <property type="match status" value="1"/>
</dbReference>
<dbReference type="RefSeq" id="WP_338021743.1">
    <property type="nucleotide sequence ID" value="NZ_JAFBDZ010000002.1"/>
</dbReference>
<evidence type="ECO:0000313" key="1">
    <source>
        <dbReference type="EMBL" id="MBM7585863.1"/>
    </source>
</evidence>
<accession>A0ABS2NDH1</accession>
<name>A0ABS2NDH1_9BACI</name>
<protein>
    <submittedName>
        <fullName evidence="1">Asparagine synthetase B (Glutamine-hydrolyzing)</fullName>
    </submittedName>
</protein>
<sequence>MTRIPEHDREMIETAMYLPMVLKILERDMEIFQKGQYKLRRPYLELIEEAMKSVQRDLKMAKEHLRKESISIAEVKEILNLPNTAFIIKGMKNSIITLIHGYETNVKIY</sequence>
<comment type="caution">
    <text evidence="1">The sequence shown here is derived from an EMBL/GenBank/DDBJ whole genome shotgun (WGS) entry which is preliminary data.</text>
</comment>
<dbReference type="Proteomes" id="UP001646157">
    <property type="component" value="Unassembled WGS sequence"/>
</dbReference>
<gene>
    <name evidence="1" type="ORF">JOC86_002405</name>
</gene>
<evidence type="ECO:0000313" key="2">
    <source>
        <dbReference type="Proteomes" id="UP001646157"/>
    </source>
</evidence>
<reference evidence="1 2" key="1">
    <citation type="submission" date="2021-01" db="EMBL/GenBank/DDBJ databases">
        <title>Genomic Encyclopedia of Type Strains, Phase IV (KMG-IV): sequencing the most valuable type-strain genomes for metagenomic binning, comparative biology and taxonomic classification.</title>
        <authorList>
            <person name="Goeker M."/>
        </authorList>
    </citation>
    <scope>NUCLEOTIDE SEQUENCE [LARGE SCALE GENOMIC DNA]</scope>
    <source>
        <strain evidence="1 2">DSM 24834</strain>
    </source>
</reference>